<feature type="binding site" evidence="4">
    <location>
        <position position="96"/>
    </location>
    <ligand>
        <name>FAD</name>
        <dbReference type="ChEBI" id="CHEBI:57692"/>
    </ligand>
</feature>
<dbReference type="Pfam" id="PF02852">
    <property type="entry name" value="Pyr_redox_dim"/>
    <property type="match status" value="1"/>
</dbReference>
<evidence type="ECO:0000313" key="8">
    <source>
        <dbReference type="EMBL" id="SFM18659.1"/>
    </source>
</evidence>
<dbReference type="InterPro" id="IPR016156">
    <property type="entry name" value="FAD/NAD-linked_Rdtase_dimer_sf"/>
</dbReference>
<dbReference type="PANTHER" id="PTHR43014:SF5">
    <property type="entry name" value="GLUTATHIONE REDUCTASE (NADPH)"/>
    <property type="match status" value="1"/>
</dbReference>
<protein>
    <submittedName>
        <fullName evidence="8">Glutathione reductase (NADPH)</fullName>
    </submittedName>
</protein>
<dbReference type="SUPFAM" id="SSF51905">
    <property type="entry name" value="FAD/NAD(P)-binding domain"/>
    <property type="match status" value="1"/>
</dbReference>
<evidence type="ECO:0000256" key="5">
    <source>
        <dbReference type="PIRSR" id="PIRSR000350-4"/>
    </source>
</evidence>
<dbReference type="Gene3D" id="3.50.50.60">
    <property type="entry name" value="FAD/NAD(P)-binding domain"/>
    <property type="match status" value="2"/>
</dbReference>
<dbReference type="SUPFAM" id="SSF55424">
    <property type="entry name" value="FAD/NAD-linked reductases, dimerisation (C-terminal) domain"/>
    <property type="match status" value="1"/>
</dbReference>
<dbReference type="InterPro" id="IPR023753">
    <property type="entry name" value="FAD/NAD-binding_dom"/>
</dbReference>
<gene>
    <name evidence="8" type="ORF">SAMN05421830_11910</name>
</gene>
<reference evidence="8 9" key="1">
    <citation type="submission" date="2016-10" db="EMBL/GenBank/DDBJ databases">
        <authorList>
            <person name="Varghese N."/>
            <person name="Submissions S."/>
        </authorList>
    </citation>
    <scope>NUCLEOTIDE SEQUENCE [LARGE SCALE GENOMIC DNA]</scope>
    <source>
        <strain evidence="8 9">DSM 1741</strain>
    </source>
</reference>
<keyword evidence="4" id="KW-0547">Nucleotide-binding</keyword>
<dbReference type="PANTHER" id="PTHR43014">
    <property type="entry name" value="MERCURIC REDUCTASE"/>
    <property type="match status" value="1"/>
</dbReference>
<dbReference type="PIRSF" id="PIRSF000350">
    <property type="entry name" value="Mercury_reductase_MerA"/>
    <property type="match status" value="1"/>
</dbReference>
<dbReference type="PRINTS" id="PR00411">
    <property type="entry name" value="PNDRDTASEI"/>
</dbReference>
<dbReference type="Proteomes" id="UP000199581">
    <property type="component" value="Unassembled WGS sequence"/>
</dbReference>
<comment type="caution">
    <text evidence="8">The sequence shown here is derived from an EMBL/GenBank/DDBJ whole genome shotgun (WGS) entry which is preliminary data.</text>
</comment>
<dbReference type="GO" id="GO:0016491">
    <property type="term" value="F:oxidoreductase activity"/>
    <property type="evidence" value="ECO:0007669"/>
    <property type="project" value="InterPro"/>
</dbReference>
<name>A0A8G2F9E5_DESNO</name>
<dbReference type="InterPro" id="IPR001100">
    <property type="entry name" value="Pyr_nuc-diS_OxRdtase"/>
</dbReference>
<evidence type="ECO:0000256" key="2">
    <source>
        <dbReference type="ARBA" id="ARBA00022630"/>
    </source>
</evidence>
<dbReference type="Gene3D" id="3.30.390.30">
    <property type="match status" value="1"/>
</dbReference>
<feature type="binding site" evidence="4">
    <location>
        <position position="158"/>
    </location>
    <ligand>
        <name>FAD</name>
        <dbReference type="ChEBI" id="CHEBI:57692"/>
    </ligand>
</feature>
<dbReference type="InterPro" id="IPR004099">
    <property type="entry name" value="Pyr_nucl-diS_OxRdtase_dimer"/>
</dbReference>
<dbReference type="EMBL" id="FOTO01000019">
    <property type="protein sequence ID" value="SFM18659.1"/>
    <property type="molecule type" value="Genomic_DNA"/>
</dbReference>
<feature type="binding site" evidence="4">
    <location>
        <position position="306"/>
    </location>
    <ligand>
        <name>NAD(+)</name>
        <dbReference type="ChEBI" id="CHEBI:57540"/>
    </ligand>
</feature>
<feature type="binding site" evidence="4">
    <location>
        <position position="347"/>
    </location>
    <ligand>
        <name>FAD</name>
        <dbReference type="ChEBI" id="CHEBI:57692"/>
    </ligand>
</feature>
<comment type="similarity">
    <text evidence="1">Belongs to the class-I pyridine nucleotide-disulfide oxidoreductase family.</text>
</comment>
<dbReference type="AlphaFoldDB" id="A0A8G2F9E5"/>
<organism evidence="8 9">
    <name type="scientific">Desulfomicrobium norvegicum (strain DSM 1741 / NCIMB 8310)</name>
    <name type="common">Desulfovibrio baculatus (strain Norway 4)</name>
    <name type="synonym">Desulfovibrio desulfuricans (strain Norway 4)</name>
    <dbReference type="NCBI Taxonomy" id="52561"/>
    <lineage>
        <taxon>Bacteria</taxon>
        <taxon>Pseudomonadati</taxon>
        <taxon>Thermodesulfobacteriota</taxon>
        <taxon>Desulfovibrionia</taxon>
        <taxon>Desulfovibrionales</taxon>
        <taxon>Desulfomicrobiaceae</taxon>
        <taxon>Desulfomicrobium</taxon>
    </lineage>
</organism>
<dbReference type="PRINTS" id="PR00368">
    <property type="entry name" value="FADPNR"/>
</dbReference>
<dbReference type="Pfam" id="PF07992">
    <property type="entry name" value="Pyr_redox_2"/>
    <property type="match status" value="1"/>
</dbReference>
<evidence type="ECO:0000256" key="4">
    <source>
        <dbReference type="PIRSR" id="PIRSR000350-3"/>
    </source>
</evidence>
<feature type="domain" description="FAD/NAD(P)-binding" evidence="7">
    <location>
        <begin position="50"/>
        <end position="362"/>
    </location>
</feature>
<feature type="binding site" evidence="4">
    <location>
        <begin position="182"/>
        <end position="184"/>
    </location>
    <ligand>
        <name>FAD</name>
        <dbReference type="ChEBI" id="CHEBI:57692"/>
    </ligand>
</feature>
<dbReference type="GO" id="GO:0000166">
    <property type="term" value="F:nucleotide binding"/>
    <property type="evidence" value="ECO:0007669"/>
    <property type="project" value="UniProtKB-KW"/>
</dbReference>
<evidence type="ECO:0000256" key="1">
    <source>
        <dbReference type="ARBA" id="ARBA00007532"/>
    </source>
</evidence>
<sequence>MPQNSAAKEISTRHPVNHAYRSKSAWMPHFRSPGGLKSEHMELLLKTRKFDVIVLGSGVAGGHVASRCHKSGLSVALLESHGFGGTCPLHGCEPKKVMADAAETVERFNNTSGTGPTGSAKLDWVELMRFKRTFTDDLPDKIRTHYQNLGIQTFTTAGKFAGPNTIVSGDELLEAAHVCIATGSTPRELQIPGHGHLSSSNDFLAMPTLPERIVFIGGGFIAFELAHIAAAAGAQVTIVHRSERFLKKFDADLVQRLTGHLEKLGVTFHRNCPPHSIEENGGALLLKAGEDGRQSFTADAIFNAAGRIPALAGLDLPAGNVDTRNGGVAVNAYMQSLSNPCVFAAGDVIAETMPLTPVASVEAEVVAKNIIEGPKHTMSPDVTPFSLFTYPPLATVGMLEEEAQKQGMRFDVIQGDSAGWSEYQRIGQTCAGFKLLVEKDTRQLLGAHVLGDAAEETINLFALAMRKKVDVDELRSMLWAYPSFGYAMKYMFR</sequence>
<evidence type="ECO:0000313" key="9">
    <source>
        <dbReference type="Proteomes" id="UP000199581"/>
    </source>
</evidence>
<proteinExistence type="inferred from homology"/>
<evidence type="ECO:0000256" key="3">
    <source>
        <dbReference type="ARBA" id="ARBA00022827"/>
    </source>
</evidence>
<keyword evidence="2" id="KW-0285">Flavoprotein</keyword>
<evidence type="ECO:0000259" key="6">
    <source>
        <dbReference type="Pfam" id="PF02852"/>
    </source>
</evidence>
<keyword evidence="3 4" id="KW-0274">FAD</keyword>
<keyword evidence="9" id="KW-1185">Reference proteome</keyword>
<comment type="cofactor">
    <cofactor evidence="4">
        <name>FAD</name>
        <dbReference type="ChEBI" id="CHEBI:57692"/>
    </cofactor>
    <text evidence="4">Binds 1 FAD per subunit.</text>
</comment>
<evidence type="ECO:0000259" key="7">
    <source>
        <dbReference type="Pfam" id="PF07992"/>
    </source>
</evidence>
<feature type="domain" description="Pyridine nucleotide-disulphide oxidoreductase dimerisation" evidence="6">
    <location>
        <begin position="384"/>
        <end position="489"/>
    </location>
</feature>
<accession>A0A8G2F9E5</accession>
<feature type="binding site" evidence="4">
    <location>
        <begin position="217"/>
        <end position="224"/>
    </location>
    <ligand>
        <name>NAD(+)</name>
        <dbReference type="ChEBI" id="CHEBI:57540"/>
    </ligand>
</feature>
<keyword evidence="4" id="KW-0520">NAD</keyword>
<dbReference type="InterPro" id="IPR036188">
    <property type="entry name" value="FAD/NAD-bd_sf"/>
</dbReference>
<feature type="disulfide bond" description="Redox-active" evidence="5">
    <location>
        <begin position="87"/>
        <end position="92"/>
    </location>
</feature>